<dbReference type="Proteomes" id="UP000019812">
    <property type="component" value="Unassembled WGS sequence"/>
</dbReference>
<dbReference type="AlphaFoldDB" id="A0A084XZP9"/>
<sequence>MENPDGRVRKPKPLQVGVQISRSIHPEVPTLYEQLRRHLGEVFCKLAERL</sequence>
<evidence type="ECO:0000313" key="1">
    <source>
        <dbReference type="EMBL" id="KFB67943.1"/>
    </source>
</evidence>
<gene>
    <name evidence="1" type="ORF">CAPSK01_002532</name>
</gene>
<evidence type="ECO:0000313" key="2">
    <source>
        <dbReference type="Proteomes" id="UP000019812"/>
    </source>
</evidence>
<organism evidence="1 2">
    <name type="scientific">Candidatus Accumulibacter vicinus</name>
    <dbReference type="NCBI Taxonomy" id="2954382"/>
    <lineage>
        <taxon>Bacteria</taxon>
        <taxon>Pseudomonadati</taxon>
        <taxon>Pseudomonadota</taxon>
        <taxon>Betaproteobacteria</taxon>
        <taxon>Candidatus Accumulibacter</taxon>
    </lineage>
</organism>
<name>A0A084XZP9_9PROT</name>
<dbReference type="EMBL" id="JDSS02000024">
    <property type="protein sequence ID" value="KFB67943.1"/>
    <property type="molecule type" value="Genomic_DNA"/>
</dbReference>
<protein>
    <submittedName>
        <fullName evidence="1">Uncharacterized protein</fullName>
    </submittedName>
</protein>
<reference evidence="1 2" key="1">
    <citation type="submission" date="2014-07" db="EMBL/GenBank/DDBJ databases">
        <title>Expanding our view of genomic diversity in Candidatus Accumulibacter clades.</title>
        <authorList>
            <person name="Skennerton C.T."/>
            <person name="Barr J.J."/>
            <person name="Slater F.R."/>
            <person name="Bond P.L."/>
            <person name="Tyson G.W."/>
        </authorList>
    </citation>
    <scope>NUCLEOTIDE SEQUENCE [LARGE SCALE GENOMIC DNA]</scope>
    <source>
        <strain evidence="2">SK-01</strain>
    </source>
</reference>
<comment type="caution">
    <text evidence="1">The sequence shown here is derived from an EMBL/GenBank/DDBJ whole genome shotgun (WGS) entry which is preliminary data.</text>
</comment>
<accession>A0A084XZP9</accession>
<proteinExistence type="predicted"/>